<reference evidence="2" key="1">
    <citation type="journal article" date="2023" name="G3 (Bethesda)">
        <title>Genome assembly and association tests identify interacting loci associated with vigor, precocity, and sex in interspecific pistachio rootstocks.</title>
        <authorList>
            <person name="Palmer W."/>
            <person name="Jacygrad E."/>
            <person name="Sagayaradj S."/>
            <person name="Cavanaugh K."/>
            <person name="Han R."/>
            <person name="Bertier L."/>
            <person name="Beede B."/>
            <person name="Kafkas S."/>
            <person name="Golino D."/>
            <person name="Preece J."/>
            <person name="Michelmore R."/>
        </authorList>
    </citation>
    <scope>NUCLEOTIDE SEQUENCE [LARGE SCALE GENOMIC DNA]</scope>
</reference>
<sequence length="84" mass="9148">MAFFRFLIQHSSTLSLLIISTILVMQLALVNVADANPRQLGGRKIPSSHPPPPNMAQRQHTKPVCCVPPIVVWCCAPPPTPSIP</sequence>
<gene>
    <name evidence="1" type="ORF">Pint_22049</name>
</gene>
<evidence type="ECO:0000313" key="2">
    <source>
        <dbReference type="Proteomes" id="UP001163603"/>
    </source>
</evidence>
<dbReference type="Proteomes" id="UP001163603">
    <property type="component" value="Chromosome 6"/>
</dbReference>
<keyword evidence="2" id="KW-1185">Reference proteome</keyword>
<comment type="caution">
    <text evidence="1">The sequence shown here is derived from an EMBL/GenBank/DDBJ whole genome shotgun (WGS) entry which is preliminary data.</text>
</comment>
<name>A0ACC0YHP3_9ROSI</name>
<dbReference type="EMBL" id="CM047741">
    <property type="protein sequence ID" value="KAJ0037572.1"/>
    <property type="molecule type" value="Genomic_DNA"/>
</dbReference>
<accession>A0ACC0YHP3</accession>
<evidence type="ECO:0000313" key="1">
    <source>
        <dbReference type="EMBL" id="KAJ0037572.1"/>
    </source>
</evidence>
<organism evidence="1 2">
    <name type="scientific">Pistacia integerrima</name>
    <dbReference type="NCBI Taxonomy" id="434235"/>
    <lineage>
        <taxon>Eukaryota</taxon>
        <taxon>Viridiplantae</taxon>
        <taxon>Streptophyta</taxon>
        <taxon>Embryophyta</taxon>
        <taxon>Tracheophyta</taxon>
        <taxon>Spermatophyta</taxon>
        <taxon>Magnoliopsida</taxon>
        <taxon>eudicotyledons</taxon>
        <taxon>Gunneridae</taxon>
        <taxon>Pentapetalae</taxon>
        <taxon>rosids</taxon>
        <taxon>malvids</taxon>
        <taxon>Sapindales</taxon>
        <taxon>Anacardiaceae</taxon>
        <taxon>Pistacia</taxon>
    </lineage>
</organism>
<protein>
    <submittedName>
        <fullName evidence="1">Uncharacterized protein</fullName>
    </submittedName>
</protein>
<proteinExistence type="predicted"/>